<gene>
    <name evidence="11" type="ORF">WAX74_08690</name>
</gene>
<dbReference type="PROSITE" id="PS50112">
    <property type="entry name" value="PAS"/>
    <property type="match status" value="1"/>
</dbReference>
<keyword evidence="6" id="KW-0418">Kinase</keyword>
<dbReference type="PRINTS" id="PR00344">
    <property type="entry name" value="BCTRLSENSOR"/>
</dbReference>
<dbReference type="EMBL" id="JBAWSY010000004">
    <property type="protein sequence ID" value="MEI4769724.1"/>
    <property type="molecule type" value="Genomic_DNA"/>
</dbReference>
<dbReference type="Gene3D" id="3.30.450.20">
    <property type="entry name" value="PAS domain"/>
    <property type="match status" value="1"/>
</dbReference>
<comment type="catalytic activity">
    <reaction evidence="1">
        <text>ATP + protein L-histidine = ADP + protein N-phospho-L-histidine.</text>
        <dbReference type="EC" id="2.7.13.3"/>
    </reaction>
</comment>
<keyword evidence="3" id="KW-0597">Phosphoprotein</keyword>
<evidence type="ECO:0000256" key="3">
    <source>
        <dbReference type="ARBA" id="ARBA00022553"/>
    </source>
</evidence>
<evidence type="ECO:0000256" key="2">
    <source>
        <dbReference type="ARBA" id="ARBA00012438"/>
    </source>
</evidence>
<keyword evidence="8" id="KW-0902">Two-component regulatory system</keyword>
<dbReference type="EC" id="2.7.13.3" evidence="2"/>
<dbReference type="InterPro" id="IPR003594">
    <property type="entry name" value="HATPase_dom"/>
</dbReference>
<organism evidence="11 12">
    <name type="scientific">Psychrobacillus mangrovi</name>
    <dbReference type="NCBI Taxonomy" id="3117745"/>
    <lineage>
        <taxon>Bacteria</taxon>
        <taxon>Bacillati</taxon>
        <taxon>Bacillota</taxon>
        <taxon>Bacilli</taxon>
        <taxon>Bacillales</taxon>
        <taxon>Bacillaceae</taxon>
        <taxon>Psychrobacillus</taxon>
    </lineage>
</organism>
<dbReference type="Gene3D" id="3.30.565.10">
    <property type="entry name" value="Histidine kinase-like ATPase, C-terminal domain"/>
    <property type="match status" value="1"/>
</dbReference>
<evidence type="ECO:0000256" key="7">
    <source>
        <dbReference type="ARBA" id="ARBA00022840"/>
    </source>
</evidence>
<evidence type="ECO:0000313" key="11">
    <source>
        <dbReference type="EMBL" id="MEI4769724.1"/>
    </source>
</evidence>
<dbReference type="SMART" id="SM00388">
    <property type="entry name" value="HisKA"/>
    <property type="match status" value="1"/>
</dbReference>
<name>A0ABU8F3X8_9BACI</name>
<dbReference type="InterPro" id="IPR004358">
    <property type="entry name" value="Sig_transdc_His_kin-like_C"/>
</dbReference>
<proteinExistence type="predicted"/>
<accession>A0ABU8F3X8</accession>
<evidence type="ECO:0000256" key="5">
    <source>
        <dbReference type="ARBA" id="ARBA00022741"/>
    </source>
</evidence>
<dbReference type="InterPro" id="IPR005467">
    <property type="entry name" value="His_kinase_dom"/>
</dbReference>
<dbReference type="InterPro" id="IPR036097">
    <property type="entry name" value="HisK_dim/P_sf"/>
</dbReference>
<dbReference type="CDD" id="cd00082">
    <property type="entry name" value="HisKA"/>
    <property type="match status" value="1"/>
</dbReference>
<dbReference type="Pfam" id="PF00989">
    <property type="entry name" value="PAS"/>
    <property type="match status" value="1"/>
</dbReference>
<feature type="domain" description="PAS" evidence="10">
    <location>
        <begin position="10"/>
        <end position="64"/>
    </location>
</feature>
<dbReference type="InterPro" id="IPR013767">
    <property type="entry name" value="PAS_fold"/>
</dbReference>
<dbReference type="SMART" id="SM00387">
    <property type="entry name" value="HATPase_c"/>
    <property type="match status" value="1"/>
</dbReference>
<dbReference type="Gene3D" id="1.10.287.130">
    <property type="match status" value="1"/>
</dbReference>
<feature type="domain" description="Histidine kinase" evidence="9">
    <location>
        <begin position="145"/>
        <end position="353"/>
    </location>
</feature>
<dbReference type="InterPro" id="IPR035965">
    <property type="entry name" value="PAS-like_dom_sf"/>
</dbReference>
<dbReference type="SUPFAM" id="SSF47384">
    <property type="entry name" value="Homodimeric domain of signal transducing histidine kinase"/>
    <property type="match status" value="1"/>
</dbReference>
<dbReference type="PANTHER" id="PTHR43065">
    <property type="entry name" value="SENSOR HISTIDINE KINASE"/>
    <property type="match status" value="1"/>
</dbReference>
<dbReference type="Pfam" id="PF02518">
    <property type="entry name" value="HATPase_c"/>
    <property type="match status" value="1"/>
</dbReference>
<keyword evidence="5" id="KW-0547">Nucleotide-binding</keyword>
<dbReference type="SUPFAM" id="SSF55874">
    <property type="entry name" value="ATPase domain of HSP90 chaperone/DNA topoisomerase II/histidine kinase"/>
    <property type="match status" value="1"/>
</dbReference>
<dbReference type="PANTHER" id="PTHR43065:SF10">
    <property type="entry name" value="PEROXIDE STRESS-ACTIVATED HISTIDINE KINASE MAK3"/>
    <property type="match status" value="1"/>
</dbReference>
<evidence type="ECO:0000259" key="10">
    <source>
        <dbReference type="PROSITE" id="PS50112"/>
    </source>
</evidence>
<keyword evidence="4" id="KW-0808">Transferase</keyword>
<dbReference type="PROSITE" id="PS50109">
    <property type="entry name" value="HIS_KIN"/>
    <property type="match status" value="1"/>
</dbReference>
<protein>
    <recommendedName>
        <fullName evidence="2">histidine kinase</fullName>
        <ecNumber evidence="2">2.7.13.3</ecNumber>
    </recommendedName>
</protein>
<evidence type="ECO:0000256" key="6">
    <source>
        <dbReference type="ARBA" id="ARBA00022777"/>
    </source>
</evidence>
<comment type="caution">
    <text evidence="11">The sequence shown here is derived from an EMBL/GenBank/DDBJ whole genome shotgun (WGS) entry which is preliminary data.</text>
</comment>
<evidence type="ECO:0000256" key="4">
    <source>
        <dbReference type="ARBA" id="ARBA00022679"/>
    </source>
</evidence>
<evidence type="ECO:0000256" key="1">
    <source>
        <dbReference type="ARBA" id="ARBA00000085"/>
    </source>
</evidence>
<keyword evidence="7 11" id="KW-0067">ATP-binding</keyword>
<dbReference type="GO" id="GO:0005524">
    <property type="term" value="F:ATP binding"/>
    <property type="evidence" value="ECO:0007669"/>
    <property type="project" value="UniProtKB-KW"/>
</dbReference>
<evidence type="ECO:0000259" key="9">
    <source>
        <dbReference type="PROSITE" id="PS50109"/>
    </source>
</evidence>
<dbReference type="Pfam" id="PF00512">
    <property type="entry name" value="HisKA"/>
    <property type="match status" value="1"/>
</dbReference>
<dbReference type="InterPro" id="IPR003661">
    <property type="entry name" value="HisK_dim/P_dom"/>
</dbReference>
<evidence type="ECO:0000313" key="12">
    <source>
        <dbReference type="Proteomes" id="UP001364890"/>
    </source>
</evidence>
<evidence type="ECO:0000256" key="8">
    <source>
        <dbReference type="ARBA" id="ARBA00023012"/>
    </source>
</evidence>
<dbReference type="Proteomes" id="UP001364890">
    <property type="component" value="Unassembled WGS sequence"/>
</dbReference>
<dbReference type="InterPro" id="IPR000014">
    <property type="entry name" value="PAS"/>
</dbReference>
<keyword evidence="12" id="KW-1185">Reference proteome</keyword>
<dbReference type="SUPFAM" id="SSF55785">
    <property type="entry name" value="PYP-like sensor domain (PAS domain)"/>
    <property type="match status" value="1"/>
</dbReference>
<dbReference type="InterPro" id="IPR036890">
    <property type="entry name" value="HATPase_C_sf"/>
</dbReference>
<reference evidence="11 12" key="1">
    <citation type="submission" date="2024-01" db="EMBL/GenBank/DDBJ databases">
        <title>Seven novel Bacillus-like species.</title>
        <authorList>
            <person name="Liu G."/>
        </authorList>
    </citation>
    <scope>NUCLEOTIDE SEQUENCE [LARGE SCALE GENOMIC DNA]</scope>
    <source>
        <strain evidence="11 12">FJAT-51614</strain>
    </source>
</reference>
<dbReference type="CDD" id="cd00130">
    <property type="entry name" value="PAS"/>
    <property type="match status" value="1"/>
</dbReference>
<dbReference type="SMART" id="SM00091">
    <property type="entry name" value="PAS"/>
    <property type="match status" value="1"/>
</dbReference>
<sequence>MTFVVVEAKYKQKFEHVFQLYSGGLIFINQEGIILEVNSKIESILQTERDELCGMNAFHLLDILKANLENKKEFIEELHQKGHAELFCDIQTFSGELKYIGIRVSKQKDADLYLTEVHDESEKMSMKKRLDHTESLSTLGQLAASIAHEIRNPMTSLKGFTQLLFTTANDEGKRYLSVINDEINRMEEILTEFLEVSKPTTHIFTKFEIKNLIQEVVNFMAPQALMQNINATINFEVDHTRKILGDRNLLKQVFINSIKNAIEAMSHGGNIYINISDMRDKPYVCISIEDQGYGIEEKVLERIFDPFFTTKAYGTGLGLSHINKVIGEHGGNIEVSSTVGKGTTFKFYLPLHNGNKPILTI</sequence>